<keyword evidence="1" id="KW-0344">Guanine-nucleotide releasing factor</keyword>
<keyword evidence="7" id="KW-1185">Reference proteome</keyword>
<dbReference type="InterPro" id="IPR027357">
    <property type="entry name" value="DOCKER_dom"/>
</dbReference>
<feature type="domain" description="PH" evidence="3">
    <location>
        <begin position="1"/>
        <end position="69"/>
    </location>
</feature>
<evidence type="ECO:0000259" key="5">
    <source>
        <dbReference type="PROSITE" id="PS51651"/>
    </source>
</evidence>
<dbReference type="Pfam" id="PF14429">
    <property type="entry name" value="DOCK-C2"/>
    <property type="match status" value="1"/>
</dbReference>
<reference evidence="6" key="1">
    <citation type="submission" date="2025-08" db="UniProtKB">
        <authorList>
            <consortium name="Ensembl"/>
        </authorList>
    </citation>
    <scope>IDENTIFICATION</scope>
</reference>
<dbReference type="InterPro" id="IPR035892">
    <property type="entry name" value="C2_domain_sf"/>
</dbReference>
<dbReference type="InterPro" id="IPR043162">
    <property type="entry name" value="DOCK_C_lobe_C"/>
</dbReference>
<dbReference type="PANTHER" id="PTHR23317">
    <property type="entry name" value="DEDICATOR OF CYTOKINESIS DOCK"/>
    <property type="match status" value="1"/>
</dbReference>
<dbReference type="InterPro" id="IPR046769">
    <property type="entry name" value="DOCKER_Lobe_A"/>
</dbReference>
<feature type="domain" description="C2 DOCK-type" evidence="4">
    <location>
        <begin position="415"/>
        <end position="589"/>
    </location>
</feature>
<reference evidence="6" key="2">
    <citation type="submission" date="2025-09" db="UniProtKB">
        <authorList>
            <consortium name="Ensembl"/>
        </authorList>
    </citation>
    <scope>IDENTIFICATION</scope>
</reference>
<dbReference type="PANTHER" id="PTHR23317:SF71">
    <property type="entry name" value="DEDICATOR OF CYTOKINESIS PROTEIN 10"/>
    <property type="match status" value="1"/>
</dbReference>
<dbReference type="Gene3D" id="1.25.40.410">
    <property type="match status" value="1"/>
</dbReference>
<dbReference type="Gene3D" id="1.20.58.740">
    <property type="match status" value="1"/>
</dbReference>
<dbReference type="GeneTree" id="ENSGT00940000157469"/>
<dbReference type="Proteomes" id="UP000694380">
    <property type="component" value="Unplaced"/>
</dbReference>
<dbReference type="Pfam" id="PF20422">
    <property type="entry name" value="DHR-2_Lobe_B"/>
    <property type="match status" value="1"/>
</dbReference>
<dbReference type="Gene3D" id="2.60.40.150">
    <property type="entry name" value="C2 domain"/>
    <property type="match status" value="1"/>
</dbReference>
<dbReference type="FunFam" id="1.20.58.740:FF:000001">
    <property type="entry name" value="dedicator of cytokinesis protein 9 isoform X1"/>
    <property type="match status" value="1"/>
</dbReference>
<dbReference type="Gene3D" id="2.30.29.30">
    <property type="entry name" value="Pleckstrin-homology domain (PH domain)/Phosphotyrosine-binding domain (PTB)"/>
    <property type="match status" value="1"/>
</dbReference>
<dbReference type="PROSITE" id="PS51650">
    <property type="entry name" value="C2_DOCK"/>
    <property type="match status" value="1"/>
</dbReference>
<dbReference type="InterPro" id="IPR043161">
    <property type="entry name" value="DOCK_C_lobe_A"/>
</dbReference>
<accession>A0A8C3PA69</accession>
<gene>
    <name evidence="6" type="primary">DOCK10</name>
</gene>
<dbReference type="SUPFAM" id="SSF50729">
    <property type="entry name" value="PH domain-like"/>
    <property type="match status" value="1"/>
</dbReference>
<dbReference type="Pfam" id="PF06920">
    <property type="entry name" value="DHR-2_Lobe_A"/>
    <property type="match status" value="1"/>
</dbReference>
<dbReference type="InterPro" id="IPR046773">
    <property type="entry name" value="DOCKER_Lobe_C"/>
</dbReference>
<name>A0A8C3PA69_CHRPI</name>
<dbReference type="InterPro" id="IPR027007">
    <property type="entry name" value="C2_DOCK-type_domain"/>
</dbReference>
<dbReference type="InterPro" id="IPR046770">
    <property type="entry name" value="DOCKER_Lobe_B"/>
</dbReference>
<dbReference type="InterPro" id="IPR001849">
    <property type="entry name" value="PH_domain"/>
</dbReference>
<feature type="domain" description="DOCKER" evidence="5">
    <location>
        <begin position="1093"/>
        <end position="1520"/>
    </location>
</feature>
<dbReference type="FunFam" id="1.25.40.410:FF:000001">
    <property type="entry name" value="dedicator of cytokinesis protein 9 isoform X2"/>
    <property type="match status" value="1"/>
</dbReference>
<dbReference type="GO" id="GO:0060997">
    <property type="term" value="P:dendritic spine morphogenesis"/>
    <property type="evidence" value="ECO:0007669"/>
    <property type="project" value="TreeGrafter"/>
</dbReference>
<dbReference type="InterPro" id="IPR026791">
    <property type="entry name" value="DOCK"/>
</dbReference>
<dbReference type="Pfam" id="PF20421">
    <property type="entry name" value="DHR-2_Lobe_C"/>
    <property type="match status" value="1"/>
</dbReference>
<dbReference type="GO" id="GO:0007264">
    <property type="term" value="P:small GTPase-mediated signal transduction"/>
    <property type="evidence" value="ECO:0007669"/>
    <property type="project" value="InterPro"/>
</dbReference>
<dbReference type="InterPro" id="IPR011993">
    <property type="entry name" value="PH-like_dom_sf"/>
</dbReference>
<dbReference type="Pfam" id="PF00169">
    <property type="entry name" value="PH"/>
    <property type="match status" value="1"/>
</dbReference>
<evidence type="ECO:0000313" key="7">
    <source>
        <dbReference type="Proteomes" id="UP000694380"/>
    </source>
</evidence>
<evidence type="ECO:0000259" key="3">
    <source>
        <dbReference type="PROSITE" id="PS50003"/>
    </source>
</evidence>
<dbReference type="Ensembl" id="ENSCPBT00000032278.1">
    <property type="protein sequence ID" value="ENSCPBP00000027427.1"/>
    <property type="gene ID" value="ENSCPBG00000019399.1"/>
</dbReference>
<sequence length="1546" mass="178610">IMNFYKDEKISKEPKGCIFLDSCTGVVQNSRLRKHAFELKMNDLTYFVLAAENEQDMDDWISTLNKILQINPEGTIQERKSFYELYLEKMSYITETEETVKASRNMERLNLFSLDPDITVRTDSVIKPFEEKDAKRIMITCKSLSLNLQACVTENENDPITNIEPFFVSVALFDIRDNRKISADFHVDLNHTLVTQMVLGSSSSLENGNIETMDTSEEEPPVVKGFPETWLKYPKQALFSISNPHSEIVLVARIEKVLMGNIASSAEPYIKNPDSNKCAQKVLKSNKQFCSKLGKYRMPFAWSVRPVFKDNQGNVDRDSRFSPLFRQESSKISTEDLIKLIAEYRRAEKISKIQTIPGNLDIAVNCFPLEHPNCVTSSFIPIKPFDNTEEHQPTVEVEEFVQESTKYSRPYRVYKNQIYIYPKHLKYDSQKCFSKARNITVCIEVKSSDEEGAKPMKCIYGKPGGPLFTTAAYTAVLHHSQNPDFYDEVMIYVHLRISEFLFVAIIYYDPMNQRSYTQKCHIDLLLCAVGYAWLPLLKDAQLASQEHNIPVTTCLPPSYLNFQDPANGKVLSNIYILFKRNREIEVCVIKRIGPASHLCLAGNVKEPLTFFCLMLQDISISFFSRVLTDIVAKCHEEQLEYCVHSYVKHSWFFFAIILKSVAQHLVDTNRTQIPRTQRLPESFQDELDILIMNLSDHVVCKYKDAPEETKNANHSIARFLKRCFTFMDRGFVFKMVNSYVRMFSSGDPKILYQYKFDFLQEVCHHEHFIPLCLPIRSILVCSDPDIPEYTLTNEFCHKHFLIGLLLREVGYALQEDQDIRHLALAVLKNLMAKHSFDDRYDKQAQIANLYMPLYGMLLDNLPRIYMKDIFPFNINTSNQIARPLSLIGSTLRFDKLDQAETRSLLIQLQQSDCQNALMKKVFDTYLLFLQVNQSAVALKHVFAALRLFVSKFPSAFFQGQADMCGSFCYEILKCCNHRSRSTQTEASALLYFFMRKNFEFNKQKSIVRSHLQLIKAVSQLIADAGIGGSRFQHSLAIINNFANGDKQMKNSPFPAEVKDLTKRIRTVLMATAQMKEHEKDPEMLVDLQYSLANSYASTPELRRTWLESMAKIHARNGDLSEAAMCYIHIAALIAEYLKRKGLFSMGWPAFLNITPNIKEEGAMKEDSGMQDTPYNENILVKQLELCVEYLWKSERYELIAGVNKPIIAVFEKQRDFKRLSDLYYDIHRSYLKVAEVVNSEKRLFGRYYRVAFYGQGFFEEEEGKEYIYKEPKLTGLSEISQRLLKLYADKFGADNVKMIQDSNKVNPKDLDPKYAYIQVTYVTPFFDEKEAEDRKTDFEMHHNINRFVFETPFTLSGKKHGGVEEQCKRRTILTTSHLFPYVKKRIQVISQTSTELNPIEVAIDEMSKKVSELKQLCTMEEVDMIRLQLKLQGSVSVKVNAGPMAYARAFLEETNAKKYPDNQVKLLKEIFRQFAEACGLALEVNKRLIKEDQLEYQEEMKSHYKDMLSELSAVMNEQVRYSILTFDTIHVQSEFMNNLGTNDSCS</sequence>
<dbReference type="GO" id="GO:0030334">
    <property type="term" value="P:regulation of cell migration"/>
    <property type="evidence" value="ECO:0007669"/>
    <property type="project" value="TreeGrafter"/>
</dbReference>
<protein>
    <submittedName>
        <fullName evidence="6">Dedicator of cytokinesis 10</fullName>
    </submittedName>
</protein>
<dbReference type="PROSITE" id="PS51651">
    <property type="entry name" value="DOCKER"/>
    <property type="match status" value="1"/>
</dbReference>
<evidence type="ECO:0000259" key="4">
    <source>
        <dbReference type="PROSITE" id="PS51650"/>
    </source>
</evidence>
<evidence type="ECO:0000313" key="6">
    <source>
        <dbReference type="Ensembl" id="ENSCPBP00000027427.1"/>
    </source>
</evidence>
<proteinExistence type="inferred from homology"/>
<dbReference type="GO" id="GO:0005085">
    <property type="term" value="F:guanyl-nucleotide exchange factor activity"/>
    <property type="evidence" value="ECO:0007669"/>
    <property type="project" value="UniProtKB-KW"/>
</dbReference>
<organism evidence="6 7">
    <name type="scientific">Chrysemys picta bellii</name>
    <name type="common">Western painted turtle</name>
    <name type="synonym">Emys bellii</name>
    <dbReference type="NCBI Taxonomy" id="8478"/>
    <lineage>
        <taxon>Eukaryota</taxon>
        <taxon>Metazoa</taxon>
        <taxon>Chordata</taxon>
        <taxon>Craniata</taxon>
        <taxon>Vertebrata</taxon>
        <taxon>Euteleostomi</taxon>
        <taxon>Archelosauria</taxon>
        <taxon>Testudinata</taxon>
        <taxon>Testudines</taxon>
        <taxon>Cryptodira</taxon>
        <taxon>Durocryptodira</taxon>
        <taxon>Testudinoidea</taxon>
        <taxon>Emydidae</taxon>
        <taxon>Chrysemys</taxon>
    </lineage>
</organism>
<evidence type="ECO:0000256" key="2">
    <source>
        <dbReference type="PROSITE-ProRule" id="PRU00983"/>
    </source>
</evidence>
<comment type="similarity">
    <text evidence="2">Belongs to the DOCK family.</text>
</comment>
<evidence type="ECO:0000256" key="1">
    <source>
        <dbReference type="ARBA" id="ARBA00022658"/>
    </source>
</evidence>
<dbReference type="PROSITE" id="PS50003">
    <property type="entry name" value="PH_DOMAIN"/>
    <property type="match status" value="1"/>
</dbReference>